<keyword evidence="1" id="KW-0812">Transmembrane</keyword>
<keyword evidence="3" id="KW-1185">Reference proteome</keyword>
<reference evidence="3" key="1">
    <citation type="journal article" date="2019" name="Int. J. Syst. Evol. Microbiol.">
        <title>The Global Catalogue of Microorganisms (GCM) 10K type strain sequencing project: providing services to taxonomists for standard genome sequencing and annotation.</title>
        <authorList>
            <consortium name="The Broad Institute Genomics Platform"/>
            <consortium name="The Broad Institute Genome Sequencing Center for Infectious Disease"/>
            <person name="Wu L."/>
            <person name="Ma J."/>
        </authorList>
    </citation>
    <scope>NUCLEOTIDE SEQUENCE [LARGE SCALE GENOMIC DNA]</scope>
    <source>
        <strain evidence="3">JCM 17442</strain>
    </source>
</reference>
<protein>
    <submittedName>
        <fullName evidence="2">Uncharacterized protein</fullName>
    </submittedName>
</protein>
<keyword evidence="1" id="KW-0472">Membrane</keyword>
<dbReference type="RefSeq" id="WP_344798346.1">
    <property type="nucleotide sequence ID" value="NZ_BAABAU010000006.1"/>
</dbReference>
<comment type="caution">
    <text evidence="2">The sequence shown here is derived from an EMBL/GenBank/DDBJ whole genome shotgun (WGS) entry which is preliminary data.</text>
</comment>
<dbReference type="EMBL" id="BAABAU010000006">
    <property type="protein sequence ID" value="GAA4267747.1"/>
    <property type="molecule type" value="Genomic_DNA"/>
</dbReference>
<evidence type="ECO:0000313" key="2">
    <source>
        <dbReference type="EMBL" id="GAA4267747.1"/>
    </source>
</evidence>
<feature type="transmembrane region" description="Helical" evidence="1">
    <location>
        <begin position="186"/>
        <end position="209"/>
    </location>
</feature>
<gene>
    <name evidence="2" type="ORF">GCM10022256_33590</name>
</gene>
<accession>A0ABP8E680</accession>
<sequence length="213" mass="24283">MPDRFTQDATIELPQPADPWRIAEDICELLEILFGENWKKTKLRFTATSTSNIAFYSTDLTSLQQRVTEFGGPMRDISIYANLWLNNEFRSADPMILFAGEKAETVLLSWQTPIRVDTEAMRYGTERVMKDFSRRKRWNGAKFNAKNVRHHSQASPSAKVTGPQLIRVKGVKWGLRRWFVRNRDNIIVGLLASTVASVALLVLQLTGLVPMPT</sequence>
<organism evidence="2 3">
    <name type="scientific">Frondihabitans peucedani</name>
    <dbReference type="NCBI Taxonomy" id="598626"/>
    <lineage>
        <taxon>Bacteria</taxon>
        <taxon>Bacillati</taxon>
        <taxon>Actinomycetota</taxon>
        <taxon>Actinomycetes</taxon>
        <taxon>Micrococcales</taxon>
        <taxon>Microbacteriaceae</taxon>
        <taxon>Frondihabitans</taxon>
    </lineage>
</organism>
<evidence type="ECO:0000313" key="3">
    <source>
        <dbReference type="Proteomes" id="UP001501594"/>
    </source>
</evidence>
<proteinExistence type="predicted"/>
<evidence type="ECO:0000256" key="1">
    <source>
        <dbReference type="SAM" id="Phobius"/>
    </source>
</evidence>
<name>A0ABP8E680_9MICO</name>
<keyword evidence="1" id="KW-1133">Transmembrane helix</keyword>
<dbReference type="Proteomes" id="UP001501594">
    <property type="component" value="Unassembled WGS sequence"/>
</dbReference>